<gene>
    <name evidence="4" type="ORF">Tco_0908152</name>
</gene>
<organism evidence="4 5">
    <name type="scientific">Tanacetum coccineum</name>
    <dbReference type="NCBI Taxonomy" id="301880"/>
    <lineage>
        <taxon>Eukaryota</taxon>
        <taxon>Viridiplantae</taxon>
        <taxon>Streptophyta</taxon>
        <taxon>Embryophyta</taxon>
        <taxon>Tracheophyta</taxon>
        <taxon>Spermatophyta</taxon>
        <taxon>Magnoliopsida</taxon>
        <taxon>eudicotyledons</taxon>
        <taxon>Gunneridae</taxon>
        <taxon>Pentapetalae</taxon>
        <taxon>asterids</taxon>
        <taxon>campanulids</taxon>
        <taxon>Asterales</taxon>
        <taxon>Asteraceae</taxon>
        <taxon>Asteroideae</taxon>
        <taxon>Anthemideae</taxon>
        <taxon>Anthemidinae</taxon>
        <taxon>Tanacetum</taxon>
    </lineage>
</organism>
<evidence type="ECO:0000259" key="3">
    <source>
        <dbReference type="PROSITE" id="PS50177"/>
    </source>
</evidence>
<dbReference type="Pfam" id="PF02136">
    <property type="entry name" value="NTF2"/>
    <property type="match status" value="1"/>
</dbReference>
<dbReference type="PANTHER" id="PTHR10693">
    <property type="entry name" value="RAS GTPASE-ACTIVATING PROTEIN-BINDING PROTEIN"/>
    <property type="match status" value="1"/>
</dbReference>
<keyword evidence="5" id="KW-1185">Reference proteome</keyword>
<evidence type="ECO:0000256" key="1">
    <source>
        <dbReference type="ARBA" id="ARBA00022884"/>
    </source>
</evidence>
<feature type="region of interest" description="Disordered" evidence="2">
    <location>
        <begin position="305"/>
        <end position="375"/>
    </location>
</feature>
<evidence type="ECO:0000256" key="2">
    <source>
        <dbReference type="SAM" id="MobiDB-lite"/>
    </source>
</evidence>
<dbReference type="EMBL" id="BQNB010014415">
    <property type="protein sequence ID" value="GJT27877.1"/>
    <property type="molecule type" value="Genomic_DNA"/>
</dbReference>
<name>A0ABQ5CNF2_9ASTR</name>
<dbReference type="Gene3D" id="3.10.450.50">
    <property type="match status" value="1"/>
</dbReference>
<dbReference type="PANTHER" id="PTHR10693:SF70">
    <property type="entry name" value="NUCLEOTIDE-BINDING ALPHA-BETA PLAIT DOMAIN, NTF2-LIKE DOMAIN PROTEIN-RELATED"/>
    <property type="match status" value="1"/>
</dbReference>
<proteinExistence type="predicted"/>
<protein>
    <submittedName>
        <fullName evidence="4">Nuclear transport factor 2</fullName>
    </submittedName>
</protein>
<feature type="region of interest" description="Disordered" evidence="2">
    <location>
        <begin position="431"/>
        <end position="468"/>
    </location>
</feature>
<dbReference type="CDD" id="cd00780">
    <property type="entry name" value="NTF2"/>
    <property type="match status" value="1"/>
</dbReference>
<feature type="domain" description="NTF2" evidence="3">
    <location>
        <begin position="86"/>
        <end position="201"/>
    </location>
</feature>
<dbReference type="PROSITE" id="PS50177">
    <property type="entry name" value="NTF2_DOMAIN"/>
    <property type="match status" value="1"/>
</dbReference>
<dbReference type="Proteomes" id="UP001151760">
    <property type="component" value="Unassembled WGS sequence"/>
</dbReference>
<reference evidence="4" key="1">
    <citation type="journal article" date="2022" name="Int. J. Mol. Sci.">
        <title>Draft Genome of Tanacetum Coccineum: Genomic Comparison of Closely Related Tanacetum-Family Plants.</title>
        <authorList>
            <person name="Yamashiro T."/>
            <person name="Shiraishi A."/>
            <person name="Nakayama K."/>
            <person name="Satake H."/>
        </authorList>
    </citation>
    <scope>NUCLEOTIDE SEQUENCE</scope>
</reference>
<evidence type="ECO:0000313" key="5">
    <source>
        <dbReference type="Proteomes" id="UP001151760"/>
    </source>
</evidence>
<dbReference type="InterPro" id="IPR002075">
    <property type="entry name" value="NTF2_dom"/>
</dbReference>
<accession>A0ABQ5CNF2</accession>
<feature type="compositionally biased region" description="Basic and acidic residues" evidence="2">
    <location>
        <begin position="431"/>
        <end position="440"/>
    </location>
</feature>
<dbReference type="InterPro" id="IPR018222">
    <property type="entry name" value="Nuclear_transport_factor_2_euk"/>
</dbReference>
<keyword evidence="1" id="KW-0694">RNA-binding</keyword>
<feature type="compositionally biased region" description="Basic and acidic residues" evidence="2">
    <location>
        <begin position="305"/>
        <end position="336"/>
    </location>
</feature>
<evidence type="ECO:0000313" key="4">
    <source>
        <dbReference type="EMBL" id="GJT27877.1"/>
    </source>
</evidence>
<comment type="caution">
    <text evidence="4">The sequence shown here is derived from an EMBL/GenBank/DDBJ whole genome shotgun (WGS) entry which is preliminary data.</text>
</comment>
<dbReference type="InterPro" id="IPR039539">
    <property type="entry name" value="Ras_GTPase_bind_prot"/>
</dbReference>
<dbReference type="InterPro" id="IPR032710">
    <property type="entry name" value="NTF2-like_dom_sf"/>
</dbReference>
<sequence length="468" mass="51892">MQLWIRWFAHHLSGTLDELDLSLMGWAAGITGKVDIFWSVHGSVLSNIKDLDLVLHAEMVRKARSHKKVQSVSSQDTQNELSAQDIADAFLSQYYKYLHEIPEEMHKFYKEESTLSIPIDDGSIRSVTTIKEIHEAILESDITDRDIILLSVHAQDSIANSVVVGVVGELSKDNTMKRFYQTFLLAPQATGFYVHNDFFRFLITNDDTEDNLVLMKDQRTSTEDDKISADLSGNMSSSVLSEKRSNTKKVIKKKSYASIITKASSLTIPRDTVEVFQKTDRKSSAPPKNADVLLRLEKDITTEASHEVLEKEKSRKSSSTDEIIDTEKGQGEKKSPPDSQDEVEQKKSYATILAKPRLPTKTESSSAARAKPSVASKNIGTPGSIIIIPAYYLDGYRYAFMQFNSQKAAQLAVEAGFIQFDEWECIVEYKKGDTQGEEGRGIGSNSGDAGDNKSGGNNGKADGSEPAV</sequence>
<reference evidence="4" key="2">
    <citation type="submission" date="2022-01" db="EMBL/GenBank/DDBJ databases">
        <authorList>
            <person name="Yamashiro T."/>
            <person name="Shiraishi A."/>
            <person name="Satake H."/>
            <person name="Nakayama K."/>
        </authorList>
    </citation>
    <scope>NUCLEOTIDE SEQUENCE</scope>
</reference>
<dbReference type="SUPFAM" id="SSF54427">
    <property type="entry name" value="NTF2-like"/>
    <property type="match status" value="1"/>
</dbReference>